<protein>
    <submittedName>
        <fullName evidence="1">Uncharacterized protein</fullName>
    </submittedName>
</protein>
<comment type="caution">
    <text evidence="1">The sequence shown here is derived from an EMBL/GenBank/DDBJ whole genome shotgun (WGS) entry which is preliminary data.</text>
</comment>
<organism evidence="1 2">
    <name type="scientific">Ataeniobius toweri</name>
    <dbReference type="NCBI Taxonomy" id="208326"/>
    <lineage>
        <taxon>Eukaryota</taxon>
        <taxon>Metazoa</taxon>
        <taxon>Chordata</taxon>
        <taxon>Craniata</taxon>
        <taxon>Vertebrata</taxon>
        <taxon>Euteleostomi</taxon>
        <taxon>Actinopterygii</taxon>
        <taxon>Neopterygii</taxon>
        <taxon>Teleostei</taxon>
        <taxon>Neoteleostei</taxon>
        <taxon>Acanthomorphata</taxon>
        <taxon>Ovalentaria</taxon>
        <taxon>Atherinomorphae</taxon>
        <taxon>Cyprinodontiformes</taxon>
        <taxon>Goodeidae</taxon>
        <taxon>Ataeniobius</taxon>
    </lineage>
</organism>
<proteinExistence type="predicted"/>
<name>A0ABU7B672_9TELE</name>
<evidence type="ECO:0000313" key="1">
    <source>
        <dbReference type="EMBL" id="MED6245309.1"/>
    </source>
</evidence>
<evidence type="ECO:0000313" key="2">
    <source>
        <dbReference type="Proteomes" id="UP001345963"/>
    </source>
</evidence>
<gene>
    <name evidence="1" type="ORF">ATANTOWER_001513</name>
</gene>
<sequence>MHLPVSWYHFGPAQPHIMTVQPKQKMDKADRRAVEALQWIDSSHVLLQGQQGSTPQTLHLPSVSEGTTSILSCASALVRCTTSGGPRRHAHCLKTPEPAPRCLPGSVSSPHLKLLLPPCAPAPEVSNVDIQVDPPRFPVSEFSDKGVQVDLPRVLVLEFSAKGFQVDLPHVPVPEFSIEDVRLVSQSPELFHESQSSEPLSRPPMFLYRHRQPPGKVLCGFSMHCCRPPRILHRRRWLPEVCASSGRPPSHQSVA</sequence>
<dbReference type="EMBL" id="JAHUTI010040491">
    <property type="protein sequence ID" value="MED6245309.1"/>
    <property type="molecule type" value="Genomic_DNA"/>
</dbReference>
<accession>A0ABU7B672</accession>
<keyword evidence="2" id="KW-1185">Reference proteome</keyword>
<reference evidence="1 2" key="1">
    <citation type="submission" date="2021-07" db="EMBL/GenBank/DDBJ databases">
        <authorList>
            <person name="Palmer J.M."/>
        </authorList>
    </citation>
    <scope>NUCLEOTIDE SEQUENCE [LARGE SCALE GENOMIC DNA]</scope>
    <source>
        <strain evidence="1 2">AT_MEX2019</strain>
        <tissue evidence="1">Muscle</tissue>
    </source>
</reference>
<dbReference type="Proteomes" id="UP001345963">
    <property type="component" value="Unassembled WGS sequence"/>
</dbReference>